<dbReference type="RefSeq" id="WP_184743428.1">
    <property type="nucleotide sequence ID" value="NZ_JACHGJ010000001.1"/>
</dbReference>
<dbReference type="AlphaFoldDB" id="A0A841R553"/>
<gene>
    <name evidence="4" type="ORF">HNR50_000566</name>
</gene>
<evidence type="ECO:0000256" key="1">
    <source>
        <dbReference type="SAM" id="Phobius"/>
    </source>
</evidence>
<evidence type="ECO:0000313" key="5">
    <source>
        <dbReference type="Proteomes" id="UP000587760"/>
    </source>
</evidence>
<comment type="caution">
    <text evidence="4">The sequence shown here is derived from an EMBL/GenBank/DDBJ whole genome shotgun (WGS) entry which is preliminary data.</text>
</comment>
<feature type="chain" id="PRO_5032997071" description="PEGA domain-containing protein" evidence="2">
    <location>
        <begin position="22"/>
        <end position="483"/>
    </location>
</feature>
<dbReference type="EMBL" id="JACHGJ010000001">
    <property type="protein sequence ID" value="MBB6478933.1"/>
    <property type="molecule type" value="Genomic_DNA"/>
</dbReference>
<keyword evidence="5" id="KW-1185">Reference proteome</keyword>
<accession>A0A841R553</accession>
<evidence type="ECO:0000256" key="2">
    <source>
        <dbReference type="SAM" id="SignalP"/>
    </source>
</evidence>
<reference evidence="4 5" key="1">
    <citation type="submission" date="2020-08" db="EMBL/GenBank/DDBJ databases">
        <title>Genomic Encyclopedia of Type Strains, Phase IV (KMG-IV): sequencing the most valuable type-strain genomes for metagenomic binning, comparative biology and taxonomic classification.</title>
        <authorList>
            <person name="Goeker M."/>
        </authorList>
    </citation>
    <scope>NUCLEOTIDE SEQUENCE [LARGE SCALE GENOMIC DNA]</scope>
    <source>
        <strain evidence="4 5">DSM 2461</strain>
    </source>
</reference>
<keyword evidence="1" id="KW-0472">Membrane</keyword>
<keyword evidence="1" id="KW-1133">Transmembrane helix</keyword>
<keyword evidence="2" id="KW-0732">Signal</keyword>
<feature type="domain" description="PEGA" evidence="3">
    <location>
        <begin position="312"/>
        <end position="374"/>
    </location>
</feature>
<name>A0A841R553_9SPIO</name>
<feature type="signal peptide" evidence="2">
    <location>
        <begin position="1"/>
        <end position="21"/>
    </location>
</feature>
<sequence>MNKIFPAAFVFILVLFTVVQAQGETLRSDRTNWQSGIQSFSGDLSPGYEYLKNSIPDLIRRELEQSKTHILSQSEKDWYRQEVLDAKKLSILEQLRTSYSKRDGALFLNSEADRDKDASTQSINDLHGQLLLVKYIDPQTVETASMLPLLWVSSESGDNLLPDDGFDPYVTSKVNDLDLLISGSLREIDEYFRLEVRGYDRSLDREMIVYSGTSSPELLSELAVEAADELRSILLGRAWSSLRIKTDNPDALIYCNGDLIGVGETYVNTLEPGAAVLEAIGQDNSYWSDEIELTALEETVINAELTEADSALLTIETDPAGSDVYMGARWVGKTPLSVPHFKDRSYWVTIRTEGFYDRSFEISPESPDVITVALEEEEMTRMEFFDLKKREFYRSLGWFSLSVAAPVITGGIAQNFLSEEAAYASRYNLTYDPAYQDLMEESYQNYFISQGVFWGSIAVSGGLLVDVFVKLARYIKAAEALAE</sequence>
<dbReference type="Pfam" id="PF08308">
    <property type="entry name" value="PEGA"/>
    <property type="match status" value="1"/>
</dbReference>
<dbReference type="Proteomes" id="UP000587760">
    <property type="component" value="Unassembled WGS sequence"/>
</dbReference>
<organism evidence="4 5">
    <name type="scientific">Spirochaeta isovalerica</name>
    <dbReference type="NCBI Taxonomy" id="150"/>
    <lineage>
        <taxon>Bacteria</taxon>
        <taxon>Pseudomonadati</taxon>
        <taxon>Spirochaetota</taxon>
        <taxon>Spirochaetia</taxon>
        <taxon>Spirochaetales</taxon>
        <taxon>Spirochaetaceae</taxon>
        <taxon>Spirochaeta</taxon>
    </lineage>
</organism>
<evidence type="ECO:0000313" key="4">
    <source>
        <dbReference type="EMBL" id="MBB6478933.1"/>
    </source>
</evidence>
<proteinExistence type="predicted"/>
<feature type="transmembrane region" description="Helical" evidence="1">
    <location>
        <begin position="451"/>
        <end position="469"/>
    </location>
</feature>
<protein>
    <recommendedName>
        <fullName evidence="3">PEGA domain-containing protein</fullName>
    </recommendedName>
</protein>
<evidence type="ECO:0000259" key="3">
    <source>
        <dbReference type="Pfam" id="PF08308"/>
    </source>
</evidence>
<keyword evidence="1" id="KW-0812">Transmembrane</keyword>
<dbReference type="InterPro" id="IPR013229">
    <property type="entry name" value="PEGA"/>
</dbReference>